<dbReference type="Proteomes" id="UP000824540">
    <property type="component" value="Unassembled WGS sequence"/>
</dbReference>
<evidence type="ECO:0000313" key="3">
    <source>
        <dbReference type="Proteomes" id="UP000824540"/>
    </source>
</evidence>
<keyword evidence="1" id="KW-1133">Transmembrane helix</keyword>
<sequence>MLGVVVFVRVCLEVKLFLATLAVVVYLALFLHVYAPRSDCYMRQLYDNTSQYDITRVCVW</sequence>
<reference evidence="2" key="1">
    <citation type="thesis" date="2021" institute="BYU ScholarsArchive" country="Provo, UT, USA">
        <title>Applications of and Algorithms for Genome Assembly and Genomic Analyses with an Emphasis on Marine Teleosts.</title>
        <authorList>
            <person name="Pickett B.D."/>
        </authorList>
    </citation>
    <scope>NUCLEOTIDE SEQUENCE</scope>
    <source>
        <strain evidence="2">HI-2016</strain>
    </source>
</reference>
<organism evidence="2 3">
    <name type="scientific">Albula glossodonta</name>
    <name type="common">roundjaw bonefish</name>
    <dbReference type="NCBI Taxonomy" id="121402"/>
    <lineage>
        <taxon>Eukaryota</taxon>
        <taxon>Metazoa</taxon>
        <taxon>Chordata</taxon>
        <taxon>Craniata</taxon>
        <taxon>Vertebrata</taxon>
        <taxon>Euteleostomi</taxon>
        <taxon>Actinopterygii</taxon>
        <taxon>Neopterygii</taxon>
        <taxon>Teleostei</taxon>
        <taxon>Albuliformes</taxon>
        <taxon>Albulidae</taxon>
        <taxon>Albula</taxon>
    </lineage>
</organism>
<keyword evidence="1" id="KW-0812">Transmembrane</keyword>
<protein>
    <submittedName>
        <fullName evidence="2">Uncharacterized protein</fullName>
    </submittedName>
</protein>
<feature type="transmembrane region" description="Helical" evidence="1">
    <location>
        <begin position="16"/>
        <end position="35"/>
    </location>
</feature>
<keyword evidence="1" id="KW-0472">Membrane</keyword>
<proteinExistence type="predicted"/>
<dbReference type="EMBL" id="JAFBMS010000642">
    <property type="protein sequence ID" value="KAG9330363.1"/>
    <property type="molecule type" value="Genomic_DNA"/>
</dbReference>
<name>A0A8T2MRW3_9TELE</name>
<keyword evidence="3" id="KW-1185">Reference proteome</keyword>
<evidence type="ECO:0000313" key="2">
    <source>
        <dbReference type="EMBL" id="KAG9330363.1"/>
    </source>
</evidence>
<feature type="non-terminal residue" evidence="2">
    <location>
        <position position="60"/>
    </location>
</feature>
<comment type="caution">
    <text evidence="2">The sequence shown here is derived from an EMBL/GenBank/DDBJ whole genome shotgun (WGS) entry which is preliminary data.</text>
</comment>
<evidence type="ECO:0000256" key="1">
    <source>
        <dbReference type="SAM" id="Phobius"/>
    </source>
</evidence>
<gene>
    <name evidence="2" type="ORF">JZ751_025650</name>
</gene>
<accession>A0A8T2MRW3</accession>
<dbReference type="AlphaFoldDB" id="A0A8T2MRW3"/>